<accession>A0A9Q3UJ25</accession>
<proteinExistence type="inferred from homology"/>
<dbReference type="CDD" id="cd13542">
    <property type="entry name" value="PBP2_FutA1_ilke"/>
    <property type="match status" value="1"/>
</dbReference>
<dbReference type="PANTHER" id="PTHR30006">
    <property type="entry name" value="THIAMINE-BINDING PERIPLASMIC PROTEIN-RELATED"/>
    <property type="match status" value="1"/>
</dbReference>
<evidence type="ECO:0000256" key="4">
    <source>
        <dbReference type="SAM" id="SignalP"/>
    </source>
</evidence>
<evidence type="ECO:0000256" key="2">
    <source>
        <dbReference type="ARBA" id="ARBA00022729"/>
    </source>
</evidence>
<feature type="signal peptide" evidence="4">
    <location>
        <begin position="1"/>
        <end position="24"/>
    </location>
</feature>
<dbReference type="PANTHER" id="PTHR30006:SF15">
    <property type="entry name" value="IRON-UTILIZATION PERIPLASMIC PROTEIN"/>
    <property type="match status" value="1"/>
</dbReference>
<evidence type="ECO:0000313" key="6">
    <source>
        <dbReference type="Proteomes" id="UP001108027"/>
    </source>
</evidence>
<gene>
    <name evidence="5" type="ORF">LL252_00985</name>
</gene>
<dbReference type="AlphaFoldDB" id="A0A9Q3UJ25"/>
<evidence type="ECO:0000256" key="1">
    <source>
        <dbReference type="ARBA" id="ARBA00008520"/>
    </source>
</evidence>
<dbReference type="Pfam" id="PF13343">
    <property type="entry name" value="SBP_bac_6"/>
    <property type="match status" value="1"/>
</dbReference>
<keyword evidence="6" id="KW-1185">Reference proteome</keyword>
<keyword evidence="2 4" id="KW-0732">Signal</keyword>
<organism evidence="5 6">
    <name type="scientific">Alloalcanivorax marinus</name>
    <dbReference type="NCBI Taxonomy" id="1177169"/>
    <lineage>
        <taxon>Bacteria</taxon>
        <taxon>Pseudomonadati</taxon>
        <taxon>Pseudomonadota</taxon>
        <taxon>Gammaproteobacteria</taxon>
        <taxon>Oceanospirillales</taxon>
        <taxon>Alcanivoracaceae</taxon>
        <taxon>Alloalcanivorax</taxon>
    </lineage>
</organism>
<feature type="binding site" evidence="3">
    <location>
        <position position="221"/>
    </location>
    <ligand>
        <name>Fe cation</name>
        <dbReference type="ChEBI" id="CHEBI:24875"/>
    </ligand>
</feature>
<dbReference type="PROSITE" id="PS51257">
    <property type="entry name" value="PROKAR_LIPOPROTEIN"/>
    <property type="match status" value="1"/>
</dbReference>
<keyword evidence="3" id="KW-0479">Metal-binding</keyword>
<comment type="similarity">
    <text evidence="1">Belongs to the bacterial solute-binding protein 1 family.</text>
</comment>
<dbReference type="EMBL" id="JAJGNA010000001">
    <property type="protein sequence ID" value="MCC4307130.1"/>
    <property type="molecule type" value="Genomic_DNA"/>
</dbReference>
<dbReference type="PIRSF" id="PIRSF002825">
    <property type="entry name" value="CfbpA"/>
    <property type="match status" value="1"/>
</dbReference>
<keyword evidence="3" id="KW-0408">Iron</keyword>
<dbReference type="GO" id="GO:0030288">
    <property type="term" value="C:outer membrane-bounded periplasmic space"/>
    <property type="evidence" value="ECO:0007669"/>
    <property type="project" value="TreeGrafter"/>
</dbReference>
<feature type="chain" id="PRO_5040330346" evidence="4">
    <location>
        <begin position="25"/>
        <end position="340"/>
    </location>
</feature>
<dbReference type="Proteomes" id="UP001108027">
    <property type="component" value="Unassembled WGS sequence"/>
</dbReference>
<reference evidence="5" key="1">
    <citation type="submission" date="2021-10" db="EMBL/GenBank/DDBJ databases">
        <title>The diversity and Nitrogen Metabolism of Culturable Nitrate-Utilizing Bacteria Within the Oxygen Minimum Zone of the Changjiang (Yangtze River)Estuary.</title>
        <authorList>
            <person name="Zhang D."/>
            <person name="Zheng J."/>
            <person name="Liu S."/>
            <person name="He W."/>
        </authorList>
    </citation>
    <scope>NUCLEOTIDE SEQUENCE</scope>
    <source>
        <strain evidence="5">FXH-223</strain>
    </source>
</reference>
<dbReference type="Gene3D" id="3.40.190.10">
    <property type="entry name" value="Periplasmic binding protein-like II"/>
    <property type="match status" value="2"/>
</dbReference>
<dbReference type="InterPro" id="IPR026045">
    <property type="entry name" value="Ferric-bd"/>
</dbReference>
<dbReference type="GO" id="GO:0046872">
    <property type="term" value="F:metal ion binding"/>
    <property type="evidence" value="ECO:0007669"/>
    <property type="project" value="UniProtKB-KW"/>
</dbReference>
<name>A0A9Q3UJ25_9GAMM</name>
<dbReference type="RefSeq" id="WP_228232296.1">
    <property type="nucleotide sequence ID" value="NZ_ARXL01000133.1"/>
</dbReference>
<feature type="binding site" evidence="3">
    <location>
        <position position="222"/>
    </location>
    <ligand>
        <name>Fe cation</name>
        <dbReference type="ChEBI" id="CHEBI:24875"/>
    </ligand>
</feature>
<evidence type="ECO:0000313" key="5">
    <source>
        <dbReference type="EMBL" id="MCC4307130.1"/>
    </source>
</evidence>
<sequence length="340" mass="37254">MRRLGLLVSLLVAALITTGCGTQTDEVNVYSARKEALIKPLLDRFSEQTGTTVNLITGSADALVERMKAEGEHSPADVLITVDAGRLYRAQQEGLLAATSSQELDRQVPPALREPEGRWFGLSVRGRVIVYAPDRVDPANLSTYEALADEQWADRICIRSSDNIYNQSLVASLIAHDGEQATREWAEGLVANMARDPVGGDRDQIKAVAAGDCDLAVVNTYYLGMMQADQDDETRDIAHRVRVFWPNQDGRGIHVNISGAGVAANAPNPDNAQKLLEFLVSDASQQWYAETNHEYPVRPGVPTSELLQSWGEFKQDDLPLVKLGELNADAVKVMDQAGWK</sequence>
<dbReference type="SUPFAM" id="SSF53850">
    <property type="entry name" value="Periplasmic binding protein-like II"/>
    <property type="match status" value="1"/>
</dbReference>
<evidence type="ECO:0000256" key="3">
    <source>
        <dbReference type="PIRSR" id="PIRSR002825-1"/>
    </source>
</evidence>
<comment type="caution">
    <text evidence="5">The sequence shown here is derived from an EMBL/GenBank/DDBJ whole genome shotgun (WGS) entry which is preliminary data.</text>
</comment>
<protein>
    <submittedName>
        <fullName evidence="5">Fe(3+) ABC transporter substrate-binding protein</fullName>
    </submittedName>
</protein>